<dbReference type="Proteomes" id="UP000012227">
    <property type="component" value="Unassembled WGS sequence"/>
</dbReference>
<gene>
    <name evidence="1" type="ORF">LEP1GSC199_3765</name>
</gene>
<dbReference type="AlphaFoldDB" id="N1W3P5"/>
<protein>
    <recommendedName>
        <fullName evidence="3">SnoaL-like polyketide cyclase domain protein</fullName>
    </recommendedName>
</protein>
<proteinExistence type="predicted"/>
<organism evidence="1 2">
    <name type="scientific">Leptospira vanthielii serovar Holland str. Waz Holland = ATCC 700522</name>
    <dbReference type="NCBI Taxonomy" id="1218591"/>
    <lineage>
        <taxon>Bacteria</taxon>
        <taxon>Pseudomonadati</taxon>
        <taxon>Spirochaetota</taxon>
        <taxon>Spirochaetia</taxon>
        <taxon>Leptospirales</taxon>
        <taxon>Leptospiraceae</taxon>
        <taxon>Leptospira</taxon>
    </lineage>
</organism>
<reference evidence="1 2" key="1">
    <citation type="submission" date="2013-03" db="EMBL/GenBank/DDBJ databases">
        <authorList>
            <person name="Harkins D.M."/>
            <person name="Durkin A.S."/>
            <person name="Brinkac L.M."/>
            <person name="Haft D.H."/>
            <person name="Selengut J.D."/>
            <person name="Sanka R."/>
            <person name="DePew J."/>
            <person name="Purushe J."/>
            <person name="Galloway R.L."/>
            <person name="Vinetz J.M."/>
            <person name="Sutton G.G."/>
            <person name="Nierman W.C."/>
            <person name="Fouts D.E."/>
        </authorList>
    </citation>
    <scope>NUCLEOTIDE SEQUENCE [LARGE SCALE GENOMIC DNA]</scope>
    <source>
        <strain evidence="1 2">Waz Holland</strain>
    </source>
</reference>
<comment type="caution">
    <text evidence="1">The sequence shown here is derived from an EMBL/GenBank/DDBJ whole genome shotgun (WGS) entry which is preliminary data.</text>
</comment>
<name>N1W3P5_9LEPT</name>
<evidence type="ECO:0000313" key="2">
    <source>
        <dbReference type="Proteomes" id="UP000012227"/>
    </source>
</evidence>
<dbReference type="STRING" id="1218591.LEP1GSC199_3765"/>
<dbReference type="RefSeq" id="WP_002991006.1">
    <property type="nucleotide sequence ID" value="NZ_AOGY02000077.1"/>
</dbReference>
<dbReference type="EMBL" id="AOGY02000077">
    <property type="protein sequence ID" value="EMY68050.1"/>
    <property type="molecule type" value="Genomic_DNA"/>
</dbReference>
<sequence length="46" mass="5242">MPQKTGIPFFIAMAGVDLLKIQNGQIKEVWLFSEDQEAENVFWGSK</sequence>
<evidence type="ECO:0008006" key="3">
    <source>
        <dbReference type="Google" id="ProtNLM"/>
    </source>
</evidence>
<evidence type="ECO:0000313" key="1">
    <source>
        <dbReference type="EMBL" id="EMY68050.1"/>
    </source>
</evidence>
<accession>N1W3P5</accession>